<dbReference type="Proteomes" id="UP000187609">
    <property type="component" value="Unassembled WGS sequence"/>
</dbReference>
<evidence type="ECO:0000313" key="3">
    <source>
        <dbReference type="Proteomes" id="UP000187609"/>
    </source>
</evidence>
<keyword evidence="3" id="KW-1185">Reference proteome</keyword>
<gene>
    <name evidence="2" type="primary">POLX_13</name>
    <name evidence="2" type="ORF">A4A49_08632</name>
</gene>
<dbReference type="CDD" id="cd09272">
    <property type="entry name" value="RNase_HI_RT_Ty1"/>
    <property type="match status" value="1"/>
</dbReference>
<name>A0A1J6IBW8_NICAT</name>
<comment type="caution">
    <text evidence="2">The sequence shown here is derived from an EMBL/GenBank/DDBJ whole genome shotgun (WGS) entry which is preliminary data.</text>
</comment>
<proteinExistence type="predicted"/>
<dbReference type="STRING" id="49451.A0A1J6IBW8"/>
<dbReference type="Gramene" id="OIT02422">
    <property type="protein sequence ID" value="OIT02422"/>
    <property type="gene ID" value="A4A49_08632"/>
</dbReference>
<dbReference type="PANTHER" id="PTHR11439:SF517">
    <property type="entry name" value="CYSTEINE-RICH RLK (RECEPTOR-LIKE PROTEIN KINASE) 8"/>
    <property type="match status" value="1"/>
</dbReference>
<dbReference type="InterPro" id="IPR013103">
    <property type="entry name" value="RVT_2"/>
</dbReference>
<sequence>MFREFEMIDVGLMSYYLGLEVKQMEDGIFISQECYTKEILKKFNMLDCNPVNTPMESGTKLSKFDEGEKVNPTFFKSLVGSLRYLTCTRPDILFAVGVVSRFMEAPTSTHQKVTRRILRYLKGTIDFGLFYSSSSDFSLMGFCDSDYAGDIDDRKSTTGFVFFLGDSVISWSSKKQSIVTLSTCEAEYITATSCTCHAIWLRGLLKELNLPQIEATEICIDNKSAQALAKNPVYHDRSKHIDSRYHFIRECIAKKEVELKYMKSHDQAADIFTKLLKFDDFQRLRSRLGMKKKNQN</sequence>
<dbReference type="InterPro" id="IPR043502">
    <property type="entry name" value="DNA/RNA_pol_sf"/>
</dbReference>
<dbReference type="SUPFAM" id="SSF56672">
    <property type="entry name" value="DNA/RNA polymerases"/>
    <property type="match status" value="1"/>
</dbReference>
<feature type="domain" description="Reverse transcriptase Ty1/copia-type" evidence="1">
    <location>
        <begin position="3"/>
        <end position="56"/>
    </location>
</feature>
<dbReference type="OMA" id="ENHVFIC"/>
<dbReference type="Pfam" id="PF07727">
    <property type="entry name" value="RVT_2"/>
    <property type="match status" value="1"/>
</dbReference>
<evidence type="ECO:0000259" key="1">
    <source>
        <dbReference type="Pfam" id="PF07727"/>
    </source>
</evidence>
<accession>A0A1J6IBW8</accession>
<reference evidence="2" key="1">
    <citation type="submission" date="2016-11" db="EMBL/GenBank/DDBJ databases">
        <title>The genome of Nicotiana attenuata.</title>
        <authorList>
            <person name="Xu S."/>
            <person name="Brockmoeller T."/>
            <person name="Gaquerel E."/>
            <person name="Navarro A."/>
            <person name="Kuhl H."/>
            <person name="Gase K."/>
            <person name="Ling Z."/>
            <person name="Zhou W."/>
            <person name="Kreitzer C."/>
            <person name="Stanke M."/>
            <person name="Tang H."/>
            <person name="Lyons E."/>
            <person name="Pandey P."/>
            <person name="Pandey S.P."/>
            <person name="Timmermann B."/>
            <person name="Baldwin I.T."/>
        </authorList>
    </citation>
    <scope>NUCLEOTIDE SEQUENCE [LARGE SCALE GENOMIC DNA]</scope>
    <source>
        <strain evidence="2">UT</strain>
    </source>
</reference>
<evidence type="ECO:0000313" key="2">
    <source>
        <dbReference type="EMBL" id="OIT02422.1"/>
    </source>
</evidence>
<protein>
    <submittedName>
        <fullName evidence="2">Retrovirus-related pol polyprotein from transposon tnt 1-94</fullName>
    </submittedName>
</protein>
<dbReference type="PANTHER" id="PTHR11439">
    <property type="entry name" value="GAG-POL-RELATED RETROTRANSPOSON"/>
    <property type="match status" value="1"/>
</dbReference>
<organism evidence="2 3">
    <name type="scientific">Nicotiana attenuata</name>
    <name type="common">Coyote tobacco</name>
    <dbReference type="NCBI Taxonomy" id="49451"/>
    <lineage>
        <taxon>Eukaryota</taxon>
        <taxon>Viridiplantae</taxon>
        <taxon>Streptophyta</taxon>
        <taxon>Embryophyta</taxon>
        <taxon>Tracheophyta</taxon>
        <taxon>Spermatophyta</taxon>
        <taxon>Magnoliopsida</taxon>
        <taxon>eudicotyledons</taxon>
        <taxon>Gunneridae</taxon>
        <taxon>Pentapetalae</taxon>
        <taxon>asterids</taxon>
        <taxon>lamiids</taxon>
        <taxon>Solanales</taxon>
        <taxon>Solanaceae</taxon>
        <taxon>Nicotianoideae</taxon>
        <taxon>Nicotianeae</taxon>
        <taxon>Nicotiana</taxon>
    </lineage>
</organism>
<dbReference type="AlphaFoldDB" id="A0A1J6IBW8"/>
<dbReference type="EMBL" id="MJEQ01037188">
    <property type="protein sequence ID" value="OIT02422.1"/>
    <property type="molecule type" value="Genomic_DNA"/>
</dbReference>